<evidence type="ECO:0000256" key="1">
    <source>
        <dbReference type="ARBA" id="ARBA00004479"/>
    </source>
</evidence>
<evidence type="ECO:0000256" key="8">
    <source>
        <dbReference type="SAM" id="MobiDB-lite"/>
    </source>
</evidence>
<keyword evidence="2 9" id="KW-0812">Transmembrane</keyword>
<evidence type="ECO:0000259" key="11">
    <source>
        <dbReference type="PROSITE" id="PS51534"/>
    </source>
</evidence>
<feature type="transmembrane region" description="Helical" evidence="9">
    <location>
        <begin position="294"/>
        <end position="316"/>
    </location>
</feature>
<keyword evidence="13" id="KW-1185">Reference proteome</keyword>
<dbReference type="Pfam" id="PF08357">
    <property type="entry name" value="SEFIR"/>
    <property type="match status" value="1"/>
</dbReference>
<dbReference type="AlphaFoldDB" id="E2B2D0"/>
<feature type="region of interest" description="Disordered" evidence="8">
    <location>
        <begin position="554"/>
        <end position="576"/>
    </location>
</feature>
<evidence type="ECO:0000256" key="2">
    <source>
        <dbReference type="ARBA" id="ARBA00022692"/>
    </source>
</evidence>
<accession>E2B2D0</accession>
<dbReference type="InterPro" id="IPR013568">
    <property type="entry name" value="SEFIR_dom"/>
</dbReference>
<gene>
    <name evidence="12" type="ORF">EAI_03225</name>
</gene>
<feature type="compositionally biased region" description="Basic and acidic residues" evidence="8">
    <location>
        <begin position="555"/>
        <end position="568"/>
    </location>
</feature>
<dbReference type="GO" id="GO:0030368">
    <property type="term" value="F:interleukin-17 receptor activity"/>
    <property type="evidence" value="ECO:0007669"/>
    <property type="project" value="InterPro"/>
</dbReference>
<reference evidence="12 13" key="1">
    <citation type="journal article" date="2010" name="Science">
        <title>Genomic comparison of the ants Camponotus floridanus and Harpegnathos saltator.</title>
        <authorList>
            <person name="Bonasio R."/>
            <person name="Zhang G."/>
            <person name="Ye C."/>
            <person name="Mutti N.S."/>
            <person name="Fang X."/>
            <person name="Qin N."/>
            <person name="Donahue G."/>
            <person name="Yang P."/>
            <person name="Li Q."/>
            <person name="Li C."/>
            <person name="Zhang P."/>
            <person name="Huang Z."/>
            <person name="Berger S.L."/>
            <person name="Reinberg D."/>
            <person name="Wang J."/>
            <person name="Liebig J."/>
        </authorList>
    </citation>
    <scope>NUCLEOTIDE SEQUENCE [LARGE SCALE GENOMIC DNA]</scope>
    <source>
        <strain evidence="12 13">R22 G/1</strain>
    </source>
</reference>
<keyword evidence="7" id="KW-0325">Glycoprotein</keyword>
<evidence type="ECO:0000256" key="5">
    <source>
        <dbReference type="ARBA" id="ARBA00023136"/>
    </source>
</evidence>
<keyword evidence="4 9" id="KW-1133">Transmembrane helix</keyword>
<dbReference type="OMA" id="CLLVYSP"/>
<dbReference type="InterPro" id="IPR039465">
    <property type="entry name" value="IL-17_rcpt-like"/>
</dbReference>
<dbReference type="PANTHER" id="PTHR15583:SF7">
    <property type="entry name" value="INTERLEUKIN CYTOKINE RECEPTOR-RELATED PROTEIN 2"/>
    <property type="match status" value="1"/>
</dbReference>
<evidence type="ECO:0000256" key="4">
    <source>
        <dbReference type="ARBA" id="ARBA00022989"/>
    </source>
</evidence>
<dbReference type="GO" id="GO:0016020">
    <property type="term" value="C:membrane"/>
    <property type="evidence" value="ECO:0007669"/>
    <property type="project" value="UniProtKB-SubCell"/>
</dbReference>
<sequence length="624" mass="70675">MRGQQIRRVLAFVLLCLLGERAAASHCYPDYCKNVTKLVPTPGYQCVLTSVQKGKDCAKFNFEDADETSSKHDDTAIFTLSAYVVDFGGFQKATAFNLSVSDINFHRLFTRYQYIVEPDEGVNACRHVELYGNSSHPSPRHLFVSCPFAGDTYEGLPYRLEYAVMGDDFAYVRKYVFYVPQHRHFEDGVALGTHVPFIYVDVSDPSNLALYIQPLPPSYNVTSYRAWLIRNETSSAVSAILPANEHGGHIRYNFTAPDGVYYVKVAALHPDCDQHGCANSTSPFIPIKHASDRLLIMIISMIWIPPVLLYALYHAFKLHRKRVLRGISRRPNCLLIYSPTHVAHVQVMEELAKYLQCCNINAMIDILNIRDIASQDPGIWCNMAFRAADVVLVVTSPPSTSSSYPNVYRNVDKHLLRLLKENYPQRNKRYYALHLPYCDADDIPEEARLFRMFRVPRDLRKLVKTIHGIGCLRFLSPRDNTGIPEILYSIQLAADMLVKEQNASVAKRKTEETDAPGPDIFMSMLNVEISEFHSVDYAGFPVDDLLPSVVVRQPAESRRECEPERVLPTDDPDIPPDVGDVIPQSFATDINELNLLGENDEKETARSAHSARSDCEFRIDRLNL</sequence>
<evidence type="ECO:0000256" key="3">
    <source>
        <dbReference type="ARBA" id="ARBA00022729"/>
    </source>
</evidence>
<evidence type="ECO:0000256" key="10">
    <source>
        <dbReference type="SAM" id="SignalP"/>
    </source>
</evidence>
<feature type="chain" id="PRO_5003157307" description="SEFIR domain-containing protein" evidence="10">
    <location>
        <begin position="25"/>
        <end position="624"/>
    </location>
</feature>
<dbReference type="InParanoid" id="E2B2D0"/>
<feature type="domain" description="SEFIR" evidence="11">
    <location>
        <begin position="330"/>
        <end position="464"/>
    </location>
</feature>
<dbReference type="PANTHER" id="PTHR15583">
    <property type="entry name" value="INTERLEUKIN-17 RECEPTOR"/>
    <property type="match status" value="1"/>
</dbReference>
<proteinExistence type="predicted"/>
<evidence type="ECO:0000256" key="7">
    <source>
        <dbReference type="ARBA" id="ARBA00023180"/>
    </source>
</evidence>
<keyword evidence="3 10" id="KW-0732">Signal</keyword>
<evidence type="ECO:0000313" key="12">
    <source>
        <dbReference type="EMBL" id="EFN90167.1"/>
    </source>
</evidence>
<organism evidence="13">
    <name type="scientific">Harpegnathos saltator</name>
    <name type="common">Jerdon's jumping ant</name>
    <dbReference type="NCBI Taxonomy" id="610380"/>
    <lineage>
        <taxon>Eukaryota</taxon>
        <taxon>Metazoa</taxon>
        <taxon>Ecdysozoa</taxon>
        <taxon>Arthropoda</taxon>
        <taxon>Hexapoda</taxon>
        <taxon>Insecta</taxon>
        <taxon>Pterygota</taxon>
        <taxon>Neoptera</taxon>
        <taxon>Endopterygota</taxon>
        <taxon>Hymenoptera</taxon>
        <taxon>Apocrita</taxon>
        <taxon>Aculeata</taxon>
        <taxon>Formicoidea</taxon>
        <taxon>Formicidae</taxon>
        <taxon>Ponerinae</taxon>
        <taxon>Ponerini</taxon>
        <taxon>Harpegnathos</taxon>
    </lineage>
</organism>
<evidence type="ECO:0000256" key="6">
    <source>
        <dbReference type="ARBA" id="ARBA00023170"/>
    </source>
</evidence>
<evidence type="ECO:0000313" key="13">
    <source>
        <dbReference type="Proteomes" id="UP000008237"/>
    </source>
</evidence>
<evidence type="ECO:0000256" key="9">
    <source>
        <dbReference type="SAM" id="Phobius"/>
    </source>
</evidence>
<dbReference type="Gene3D" id="3.40.50.11530">
    <property type="match status" value="1"/>
</dbReference>
<dbReference type="OrthoDB" id="8190413at2759"/>
<feature type="signal peptide" evidence="10">
    <location>
        <begin position="1"/>
        <end position="24"/>
    </location>
</feature>
<keyword evidence="6" id="KW-0675">Receptor</keyword>
<name>E2B2D0_HARSA</name>
<comment type="subcellular location">
    <subcellularLocation>
        <location evidence="1">Membrane</location>
        <topology evidence="1">Single-pass type I membrane protein</topology>
    </subcellularLocation>
</comment>
<protein>
    <recommendedName>
        <fullName evidence="11">SEFIR domain-containing protein</fullName>
    </recommendedName>
</protein>
<dbReference type="Proteomes" id="UP000008237">
    <property type="component" value="Unassembled WGS sequence"/>
</dbReference>
<dbReference type="PROSITE" id="PS51534">
    <property type="entry name" value="SEFIR"/>
    <property type="match status" value="1"/>
</dbReference>
<dbReference type="EMBL" id="GL445130">
    <property type="protein sequence ID" value="EFN90167.1"/>
    <property type="molecule type" value="Genomic_DNA"/>
</dbReference>
<keyword evidence="5 9" id="KW-0472">Membrane</keyword>